<evidence type="ECO:0000256" key="8">
    <source>
        <dbReference type="ARBA" id="ARBA00023242"/>
    </source>
</evidence>
<dbReference type="PANTHER" id="PTHR47165">
    <property type="entry name" value="OS03G0429900 PROTEIN"/>
    <property type="match status" value="1"/>
</dbReference>
<comment type="caution">
    <text evidence="14">The sequence shown here is derived from an EMBL/GenBank/DDBJ whole genome shotgun (WGS) entry which is preliminary data.</text>
</comment>
<evidence type="ECO:0000256" key="4">
    <source>
        <dbReference type="ARBA" id="ARBA00022723"/>
    </source>
</evidence>
<evidence type="ECO:0000256" key="5">
    <source>
        <dbReference type="ARBA" id="ARBA00022771"/>
    </source>
</evidence>
<dbReference type="InterPro" id="IPR031657">
    <property type="entry name" value="REPA_OB_2"/>
</dbReference>
<keyword evidence="4 9" id="KW-0479">Metal-binding</keyword>
<dbReference type="InterPro" id="IPR013955">
    <property type="entry name" value="Rep_factor-A_C"/>
</dbReference>
<dbReference type="Proteomes" id="UP000789901">
    <property type="component" value="Unassembled WGS sequence"/>
</dbReference>
<dbReference type="Pfam" id="PF04057">
    <property type="entry name" value="Rep-A_N"/>
    <property type="match status" value="1"/>
</dbReference>
<name>A0ABM8W1H1_GIGMA</name>
<evidence type="ECO:0000256" key="3">
    <source>
        <dbReference type="ARBA" id="ARBA00022705"/>
    </source>
</evidence>
<dbReference type="PANTHER" id="PTHR47165:SF4">
    <property type="entry name" value="OS03G0429900 PROTEIN"/>
    <property type="match status" value="1"/>
</dbReference>
<feature type="domain" description="Replication protein A OB" evidence="13">
    <location>
        <begin position="274"/>
        <end position="370"/>
    </location>
</feature>
<evidence type="ECO:0000313" key="15">
    <source>
        <dbReference type="Proteomes" id="UP000789901"/>
    </source>
</evidence>
<comment type="function">
    <text evidence="9">As part of the replication protein A (RPA/RP-A), a single-stranded DNA-binding heterotrimeric complex, may play an essential role in DNA replication, recombination and repair. Binds and stabilizes single-stranded DNA intermediates, preventing complementary DNA reannealing and recruiting different proteins involved in DNA metabolism.</text>
</comment>
<organism evidence="14 15">
    <name type="scientific">Gigaspora margarita</name>
    <dbReference type="NCBI Taxonomy" id="4874"/>
    <lineage>
        <taxon>Eukaryota</taxon>
        <taxon>Fungi</taxon>
        <taxon>Fungi incertae sedis</taxon>
        <taxon>Mucoromycota</taxon>
        <taxon>Glomeromycotina</taxon>
        <taxon>Glomeromycetes</taxon>
        <taxon>Diversisporales</taxon>
        <taxon>Gigasporaceae</taxon>
        <taxon>Gigaspora</taxon>
    </lineage>
</organism>
<dbReference type="EMBL" id="CAJVQB010000658">
    <property type="protein sequence ID" value="CAG8500757.1"/>
    <property type="molecule type" value="Genomic_DNA"/>
</dbReference>
<evidence type="ECO:0000256" key="2">
    <source>
        <dbReference type="ARBA" id="ARBA00005690"/>
    </source>
</evidence>
<feature type="domain" description="Replication factor-A protein 1 N-terminal" evidence="11">
    <location>
        <begin position="6"/>
        <end position="107"/>
    </location>
</feature>
<dbReference type="CDD" id="cd04476">
    <property type="entry name" value="RPA1_DBD_C"/>
    <property type="match status" value="1"/>
</dbReference>
<keyword evidence="7 9" id="KW-0238">DNA-binding</keyword>
<keyword evidence="8 9" id="KW-0539">Nucleus</keyword>
<dbReference type="InterPro" id="IPR007199">
    <property type="entry name" value="Rep_factor-A_N"/>
</dbReference>
<dbReference type="InterPro" id="IPR012340">
    <property type="entry name" value="NA-bd_OB-fold"/>
</dbReference>
<evidence type="ECO:0000256" key="1">
    <source>
        <dbReference type="ARBA" id="ARBA00004123"/>
    </source>
</evidence>
<sequence>MSNLISVGVIQAIFNPKSSKKPEKPVLQVAKIAHNEYSSLRPQRFKVALNDGCELVQGIIPVNSVGASRNINRGQLLRLTHYNCLIKPSLETKETLKIIIVINYELVDNQLYPIFHSLSPPQVRNIRRTPLHTRSLQQSNAFESNYTIDEEFFPISTLSPYYNTWKIEALVGTKSDVRYWRKFDGTGKWFSVVLYDSSGEIRATAFEQQVDEFYDQLQVGKLYEISKAKVGSSNKKYSSIIKNEYELFLGRETIIREVLDKDTSNFMTFNFVKISDLFEYEKDEIIDIIGLVIKVSDIQEITIKSTRRNVNKRSITMIDQSQYQVTLALWSSNAEKFDKSLLNHVIACKNVRVGDFQGRNLTLLNDSLVIQDPKIKETKALLDWFNINGSNSKFTSLSKFTMQYDDDIKTLEQVKYEKLGQDDKVDFFLIMATITFIKKGTISYPACPTCYKKVNQRDNEWQCDKCSQSYQEPEHKYILSAILTDFTGNSILTFFNDTADKIMEIDVNELLRLRDEDEDRYHLYFENASCKPYFIKCRAKTDTYITENENTYEERSSVRYNAMDVSPVDYVIRAKKLYQIISNIEEEMIS</sequence>
<keyword evidence="5 9" id="KW-0863">Zinc-finger</keyword>
<keyword evidence="6 9" id="KW-0862">Zinc</keyword>
<dbReference type="InterPro" id="IPR047192">
    <property type="entry name" value="Euk_RPA1_DBD_C"/>
</dbReference>
<dbReference type="Pfam" id="PF08646">
    <property type="entry name" value="Rep_fac-A_C"/>
    <property type="match status" value="1"/>
</dbReference>
<evidence type="ECO:0000313" key="14">
    <source>
        <dbReference type="EMBL" id="CAG8500757.1"/>
    </source>
</evidence>
<reference evidence="14 15" key="1">
    <citation type="submission" date="2021-06" db="EMBL/GenBank/DDBJ databases">
        <authorList>
            <person name="Kallberg Y."/>
            <person name="Tangrot J."/>
            <person name="Rosling A."/>
        </authorList>
    </citation>
    <scope>NUCLEOTIDE SEQUENCE [LARGE SCALE GENOMIC DNA]</scope>
    <source>
        <strain evidence="14 15">120-4 pot B 10/14</strain>
    </source>
</reference>
<evidence type="ECO:0000256" key="6">
    <source>
        <dbReference type="ARBA" id="ARBA00022833"/>
    </source>
</evidence>
<evidence type="ECO:0000259" key="12">
    <source>
        <dbReference type="Pfam" id="PF08646"/>
    </source>
</evidence>
<protein>
    <recommendedName>
        <fullName evidence="9">Replication protein A subunit</fullName>
    </recommendedName>
</protein>
<dbReference type="Pfam" id="PF16900">
    <property type="entry name" value="REPA_OB_2"/>
    <property type="match status" value="1"/>
</dbReference>
<gene>
    <name evidence="14" type="ORF">GMARGA_LOCUS2188</name>
</gene>
<dbReference type="SUPFAM" id="SSF50249">
    <property type="entry name" value="Nucleic acid-binding proteins"/>
    <property type="match status" value="4"/>
</dbReference>
<keyword evidence="3 9" id="KW-0235">DNA replication</keyword>
<comment type="subcellular location">
    <subcellularLocation>
        <location evidence="1 9">Nucleus</location>
    </subcellularLocation>
</comment>
<dbReference type="NCBIfam" id="TIGR00617">
    <property type="entry name" value="rpa1"/>
    <property type="match status" value="1"/>
</dbReference>
<comment type="similarity">
    <text evidence="2 9">Belongs to the replication factor A protein 1 family.</text>
</comment>
<keyword evidence="15" id="KW-1185">Reference proteome</keyword>
<evidence type="ECO:0000256" key="7">
    <source>
        <dbReference type="ARBA" id="ARBA00023125"/>
    </source>
</evidence>
<feature type="domain" description="Replication factor A C-terminal" evidence="12">
    <location>
        <begin position="427"/>
        <end position="577"/>
    </location>
</feature>
<evidence type="ECO:0000259" key="10">
    <source>
        <dbReference type="Pfam" id="PF01336"/>
    </source>
</evidence>
<accession>A0ABM8W1H1</accession>
<evidence type="ECO:0000259" key="11">
    <source>
        <dbReference type="Pfam" id="PF04057"/>
    </source>
</evidence>
<dbReference type="Pfam" id="PF01336">
    <property type="entry name" value="tRNA_anti-codon"/>
    <property type="match status" value="1"/>
</dbReference>
<evidence type="ECO:0000259" key="13">
    <source>
        <dbReference type="Pfam" id="PF16900"/>
    </source>
</evidence>
<evidence type="ECO:0000256" key="9">
    <source>
        <dbReference type="RuleBase" id="RU364130"/>
    </source>
</evidence>
<dbReference type="Gene3D" id="2.40.50.140">
    <property type="entry name" value="Nucleic acid-binding proteins"/>
    <property type="match status" value="3"/>
</dbReference>
<feature type="domain" description="OB" evidence="10">
    <location>
        <begin position="178"/>
        <end position="247"/>
    </location>
</feature>
<dbReference type="InterPro" id="IPR004591">
    <property type="entry name" value="Rfa1"/>
</dbReference>
<comment type="subunit">
    <text evidence="9">Component of the heterotrimeric canonical replication protein A complex (RPA).</text>
</comment>
<proteinExistence type="inferred from homology"/>
<dbReference type="CDD" id="cd04475">
    <property type="entry name" value="RPA1_DBD_B"/>
    <property type="match status" value="1"/>
</dbReference>
<dbReference type="InterPro" id="IPR004365">
    <property type="entry name" value="NA-bd_OB_tRNA"/>
</dbReference>
<dbReference type="CDD" id="cd04474">
    <property type="entry name" value="RPA1_DBD_A"/>
    <property type="match status" value="1"/>
</dbReference>